<organism evidence="2 3">
    <name type="scientific">Phytophthora infestans</name>
    <name type="common">Potato late blight agent</name>
    <name type="synonym">Botrytis infestans</name>
    <dbReference type="NCBI Taxonomy" id="4787"/>
    <lineage>
        <taxon>Eukaryota</taxon>
        <taxon>Sar</taxon>
        <taxon>Stramenopiles</taxon>
        <taxon>Oomycota</taxon>
        <taxon>Peronosporomycetes</taxon>
        <taxon>Peronosporales</taxon>
        <taxon>Peronosporaceae</taxon>
        <taxon>Phytophthora</taxon>
    </lineage>
</organism>
<keyword evidence="3" id="KW-1185">Reference proteome</keyword>
<proteinExistence type="predicted"/>
<comment type="caution">
    <text evidence="2">The sequence shown here is derived from an EMBL/GenBank/DDBJ whole genome shotgun (WGS) entry which is preliminary data.</text>
</comment>
<evidence type="ECO:0000256" key="1">
    <source>
        <dbReference type="SAM" id="MobiDB-lite"/>
    </source>
</evidence>
<evidence type="ECO:0000313" key="2">
    <source>
        <dbReference type="EMBL" id="KAF4033514.1"/>
    </source>
</evidence>
<accession>A0A833VY48</accession>
<dbReference type="Proteomes" id="UP000602510">
    <property type="component" value="Unassembled WGS sequence"/>
</dbReference>
<dbReference type="EMBL" id="WSZM01000420">
    <property type="protein sequence ID" value="KAF4033514.1"/>
    <property type="molecule type" value="Genomic_DNA"/>
</dbReference>
<dbReference type="AlphaFoldDB" id="A0A833VY48"/>
<sequence length="90" mass="9467">MVRGSGERGVAPERGARRSWHQHATALTSGSQQRRRSWGGPSAVFSFATAASADGALERLAHACCKPARGPRHAEIGRGRCGGAEVLCVK</sequence>
<name>A0A833VY48_PHYIN</name>
<protein>
    <submittedName>
        <fullName evidence="2">Uncharacterized protein</fullName>
    </submittedName>
</protein>
<feature type="region of interest" description="Disordered" evidence="1">
    <location>
        <begin position="1"/>
        <end position="40"/>
    </location>
</feature>
<reference evidence="2" key="1">
    <citation type="submission" date="2020-04" db="EMBL/GenBank/DDBJ databases">
        <title>Hybrid Assembly of Korean Phytophthora infestans isolates.</title>
        <authorList>
            <person name="Prokchorchik M."/>
            <person name="Lee Y."/>
            <person name="Seo J."/>
            <person name="Cho J.-H."/>
            <person name="Park Y.-E."/>
            <person name="Jang D.-C."/>
            <person name="Im J.-S."/>
            <person name="Choi J.-G."/>
            <person name="Park H.-J."/>
            <person name="Lee G.-B."/>
            <person name="Lee Y.-G."/>
            <person name="Hong S.-Y."/>
            <person name="Cho K."/>
            <person name="Sohn K.H."/>
        </authorList>
    </citation>
    <scope>NUCLEOTIDE SEQUENCE</scope>
    <source>
        <strain evidence="2">KR_1_A1</strain>
    </source>
</reference>
<gene>
    <name evidence="2" type="ORF">GN244_ATG14592</name>
</gene>
<evidence type="ECO:0000313" key="3">
    <source>
        <dbReference type="Proteomes" id="UP000602510"/>
    </source>
</evidence>